<dbReference type="AlphaFoldDB" id="A0A1H9JZ11"/>
<dbReference type="EMBL" id="FOFB01000019">
    <property type="protein sequence ID" value="SEQ91943.1"/>
    <property type="molecule type" value="Genomic_DNA"/>
</dbReference>
<dbReference type="STRING" id="478744.SAMN05444359_1195"/>
<evidence type="ECO:0000313" key="2">
    <source>
        <dbReference type="Proteomes" id="UP000199021"/>
    </source>
</evidence>
<dbReference type="InParanoid" id="A0A1H9JZ11"/>
<accession>A0A1H9JZ11</accession>
<proteinExistence type="predicted"/>
<name>A0A1H9JZ11_9BACT</name>
<sequence>MSDTKLQRLINSMSPAEKRNFKIYVNRSASNSGSKFVLLFDFLSGKRKITEELVMRKLSLNKGSYANLRQHLYNEILTSLRLIYISKEIDIELREQIDFTRILYGKGHYLDALQLLERAKLKAVKHGQDILHLEIMEFQKMIEARHITYSRKVVNKMDLLLNESSTISRSMLNTSELLNMNIQIHGRYIERGHSRSREDFLENAAFWQEIQTKRADSESTGSTFHQRINRMQATMWYYYIQLNFQDALEAARDTAGLFNMSQQMIVKDPDLYLRCLYYVAVFSYLTHIKKDLKRYVDRMDSFLHDGKVRLNENSRQLGLTYLNLSKYNYYFSSEDWESAYQLSTALHRDYELNNFRPNNQRWGLFLYKSAVACFLTYRYDEAIDYLIEVDNIQGGILREDLLINTRLLHSICNFELGNFDLVDIRLTNLKRLLKKSKESAEVHLLTAATLRRLLKVPKAEQEPIFEDLRQGLGKFRKDPFEQKAIVYFDPNSWLDKHL</sequence>
<protein>
    <submittedName>
        <fullName evidence="1">Uncharacterized protein</fullName>
    </submittedName>
</protein>
<dbReference type="Proteomes" id="UP000199021">
    <property type="component" value="Unassembled WGS sequence"/>
</dbReference>
<evidence type="ECO:0000313" key="1">
    <source>
        <dbReference type="EMBL" id="SEQ91943.1"/>
    </source>
</evidence>
<dbReference type="OrthoDB" id="714416at2"/>
<dbReference type="RefSeq" id="WP_139211915.1">
    <property type="nucleotide sequence ID" value="NZ_FOFB01000019.1"/>
</dbReference>
<keyword evidence="2" id="KW-1185">Reference proteome</keyword>
<reference evidence="2" key="1">
    <citation type="submission" date="2016-10" db="EMBL/GenBank/DDBJ databases">
        <authorList>
            <person name="Varghese N."/>
            <person name="Submissions S."/>
        </authorList>
    </citation>
    <scope>NUCLEOTIDE SEQUENCE [LARGE SCALE GENOMIC DNA]</scope>
    <source>
        <strain evidence="2">DSM 24740</strain>
    </source>
</reference>
<organism evidence="1 2">
    <name type="scientific">Neolewinella agarilytica</name>
    <dbReference type="NCBI Taxonomy" id="478744"/>
    <lineage>
        <taxon>Bacteria</taxon>
        <taxon>Pseudomonadati</taxon>
        <taxon>Bacteroidota</taxon>
        <taxon>Saprospiria</taxon>
        <taxon>Saprospirales</taxon>
        <taxon>Lewinellaceae</taxon>
        <taxon>Neolewinella</taxon>
    </lineage>
</organism>
<gene>
    <name evidence="1" type="ORF">SAMN05444359_1195</name>
</gene>